<gene>
    <name evidence="1" type="ORF">ASPSYDRAFT_429275</name>
</gene>
<name>A0A1L9T8X8_9EURO</name>
<organism evidence="1 2">
    <name type="scientific">Aspergillus sydowii CBS 593.65</name>
    <dbReference type="NCBI Taxonomy" id="1036612"/>
    <lineage>
        <taxon>Eukaryota</taxon>
        <taxon>Fungi</taxon>
        <taxon>Dikarya</taxon>
        <taxon>Ascomycota</taxon>
        <taxon>Pezizomycotina</taxon>
        <taxon>Eurotiomycetes</taxon>
        <taxon>Eurotiomycetidae</taxon>
        <taxon>Eurotiales</taxon>
        <taxon>Aspergillaceae</taxon>
        <taxon>Aspergillus</taxon>
        <taxon>Aspergillus subgen. Nidulantes</taxon>
    </lineage>
</organism>
<dbReference type="GeneID" id="63762633"/>
<evidence type="ECO:0000313" key="1">
    <source>
        <dbReference type="EMBL" id="OJJ55753.1"/>
    </source>
</evidence>
<reference evidence="2" key="1">
    <citation type="journal article" date="2017" name="Genome Biol.">
        <title>Comparative genomics reveals high biological diversity and specific adaptations in the industrially and medically important fungal genus Aspergillus.</title>
        <authorList>
            <person name="de Vries R.P."/>
            <person name="Riley R."/>
            <person name="Wiebenga A."/>
            <person name="Aguilar-Osorio G."/>
            <person name="Amillis S."/>
            <person name="Uchima C.A."/>
            <person name="Anderluh G."/>
            <person name="Asadollahi M."/>
            <person name="Askin M."/>
            <person name="Barry K."/>
            <person name="Battaglia E."/>
            <person name="Bayram O."/>
            <person name="Benocci T."/>
            <person name="Braus-Stromeyer S.A."/>
            <person name="Caldana C."/>
            <person name="Canovas D."/>
            <person name="Cerqueira G.C."/>
            <person name="Chen F."/>
            <person name="Chen W."/>
            <person name="Choi C."/>
            <person name="Clum A."/>
            <person name="Dos Santos R.A."/>
            <person name="Damasio A.R."/>
            <person name="Diallinas G."/>
            <person name="Emri T."/>
            <person name="Fekete E."/>
            <person name="Flipphi M."/>
            <person name="Freyberg S."/>
            <person name="Gallo A."/>
            <person name="Gournas C."/>
            <person name="Habgood R."/>
            <person name="Hainaut M."/>
            <person name="Harispe M.L."/>
            <person name="Henrissat B."/>
            <person name="Hilden K.S."/>
            <person name="Hope R."/>
            <person name="Hossain A."/>
            <person name="Karabika E."/>
            <person name="Karaffa L."/>
            <person name="Karanyi Z."/>
            <person name="Krasevec N."/>
            <person name="Kuo A."/>
            <person name="Kusch H."/>
            <person name="LaButti K."/>
            <person name="Lagendijk E.L."/>
            <person name="Lapidus A."/>
            <person name="Levasseur A."/>
            <person name="Lindquist E."/>
            <person name="Lipzen A."/>
            <person name="Logrieco A.F."/>
            <person name="MacCabe A."/>
            <person name="Maekelae M.R."/>
            <person name="Malavazi I."/>
            <person name="Melin P."/>
            <person name="Meyer V."/>
            <person name="Mielnichuk N."/>
            <person name="Miskei M."/>
            <person name="Molnar A.P."/>
            <person name="Mule G."/>
            <person name="Ngan C.Y."/>
            <person name="Orejas M."/>
            <person name="Orosz E."/>
            <person name="Ouedraogo J.P."/>
            <person name="Overkamp K.M."/>
            <person name="Park H.-S."/>
            <person name="Perrone G."/>
            <person name="Piumi F."/>
            <person name="Punt P.J."/>
            <person name="Ram A.F."/>
            <person name="Ramon A."/>
            <person name="Rauscher S."/>
            <person name="Record E."/>
            <person name="Riano-Pachon D.M."/>
            <person name="Robert V."/>
            <person name="Roehrig J."/>
            <person name="Ruller R."/>
            <person name="Salamov A."/>
            <person name="Salih N.S."/>
            <person name="Samson R.A."/>
            <person name="Sandor E."/>
            <person name="Sanguinetti M."/>
            <person name="Schuetze T."/>
            <person name="Sepcic K."/>
            <person name="Shelest E."/>
            <person name="Sherlock G."/>
            <person name="Sophianopoulou V."/>
            <person name="Squina F.M."/>
            <person name="Sun H."/>
            <person name="Susca A."/>
            <person name="Todd R.B."/>
            <person name="Tsang A."/>
            <person name="Unkles S.E."/>
            <person name="van de Wiele N."/>
            <person name="van Rossen-Uffink D."/>
            <person name="Oliveira J.V."/>
            <person name="Vesth T.C."/>
            <person name="Visser J."/>
            <person name="Yu J.-H."/>
            <person name="Zhou M."/>
            <person name="Andersen M.R."/>
            <person name="Archer D.B."/>
            <person name="Baker S.E."/>
            <person name="Benoit I."/>
            <person name="Brakhage A.A."/>
            <person name="Braus G.H."/>
            <person name="Fischer R."/>
            <person name="Frisvad J.C."/>
            <person name="Goldman G.H."/>
            <person name="Houbraken J."/>
            <person name="Oakley B."/>
            <person name="Pocsi I."/>
            <person name="Scazzocchio C."/>
            <person name="Seiboth B."/>
            <person name="vanKuyk P.A."/>
            <person name="Wortman J."/>
            <person name="Dyer P.S."/>
            <person name="Grigoriev I.V."/>
        </authorList>
    </citation>
    <scope>NUCLEOTIDE SEQUENCE [LARGE SCALE GENOMIC DNA]</scope>
    <source>
        <strain evidence="2">CBS 593.65</strain>
    </source>
</reference>
<evidence type="ECO:0000313" key="2">
    <source>
        <dbReference type="Proteomes" id="UP000184356"/>
    </source>
</evidence>
<dbReference type="RefSeq" id="XP_040699559.1">
    <property type="nucleotide sequence ID" value="XM_040846560.1"/>
</dbReference>
<protein>
    <submittedName>
        <fullName evidence="1">Uncharacterized protein</fullName>
    </submittedName>
</protein>
<keyword evidence="2" id="KW-1185">Reference proteome</keyword>
<dbReference type="AlphaFoldDB" id="A0A1L9T8X8"/>
<accession>A0A1L9T8X8</accession>
<dbReference type="Proteomes" id="UP000184356">
    <property type="component" value="Unassembled WGS sequence"/>
</dbReference>
<proteinExistence type="predicted"/>
<sequence>MGKGATEERGAAVRVSLSIGTARRRPKLFGKSLGVEQARQTGMIPESAALHSCGSLGDSLRLIPTVYFAHQSPVARGRSGPLLLMASLSEPGPTQAPALSMMISLNRSQVQVVSPMETMAHHVEDVPESETKWCFRLESTKHRAWIEATEALTLKPC</sequence>
<dbReference type="VEuPathDB" id="FungiDB:ASPSYDRAFT_429275"/>
<dbReference type="EMBL" id="KV878592">
    <property type="protein sequence ID" value="OJJ55753.1"/>
    <property type="molecule type" value="Genomic_DNA"/>
</dbReference>